<dbReference type="PANTHER" id="PTHR23148:SF0">
    <property type="entry name" value="SERINE_ARGININE REPETITIVE MATRIX PROTEIN 1"/>
    <property type="match status" value="1"/>
</dbReference>
<dbReference type="PANTHER" id="PTHR23148">
    <property type="entry name" value="SERINE/ARGININE REGULATED NUCLEAR MATRIX PROTEIN"/>
    <property type="match status" value="1"/>
</dbReference>
<dbReference type="GO" id="GO:0003723">
    <property type="term" value="F:RNA binding"/>
    <property type="evidence" value="ECO:0007669"/>
    <property type="project" value="TreeGrafter"/>
</dbReference>
<dbReference type="InterPro" id="IPR002483">
    <property type="entry name" value="PWI_dom"/>
</dbReference>
<dbReference type="AlphaFoldDB" id="A0A6A6R4L6"/>
<dbReference type="SMART" id="SM00311">
    <property type="entry name" value="PWI"/>
    <property type="match status" value="1"/>
</dbReference>
<feature type="region of interest" description="Disordered" evidence="2">
    <location>
        <begin position="363"/>
        <end position="394"/>
    </location>
</feature>
<keyword evidence="1" id="KW-0507">mRNA processing</keyword>
<sequence length="394" mass="42455">MATTTDQKLLKATKFPPEFDIKVYTKKVNIEVLKKWITNRITTIMGTEDDIVIETCFNLLDVERPDIKSIQIALTGFLDKDAASFCKELWLLCISAQNSDSGVPKELLEAKKKELIQEKNDSRPRPESDVNRTIPETETLTMCVSESATSAEKVAAVDLAVAFEATEVVDTTTGARHVAIPEPHRGAVQLSKIEIATNQLTAVATSVAGPDRPRVGTRLRVCRHLPRSSPATNLHPDAVARPRTTDVKQTLTHREEDVATIVAGSDHARPDAACTHPAVRGPHLRSAPGISPGPGRLRVEVTEEEHGIGMRATEASLHLVGGAHPRPGHGQLGGLARCPWPLHAVAPLLDAGVGRAVGEAQAGVNDPSALGGRGERDIAPHHLPLMTKKDDELI</sequence>
<dbReference type="GO" id="GO:0048024">
    <property type="term" value="P:regulation of mRNA splicing, via spliceosome"/>
    <property type="evidence" value="ECO:0007669"/>
    <property type="project" value="TreeGrafter"/>
</dbReference>
<protein>
    <recommendedName>
        <fullName evidence="3">PWI domain-containing protein</fullName>
    </recommendedName>
</protein>
<dbReference type="Gene3D" id="1.20.1390.10">
    <property type="entry name" value="PWI domain"/>
    <property type="match status" value="1"/>
</dbReference>
<organism evidence="4 5">
    <name type="scientific">Lophium mytilinum</name>
    <dbReference type="NCBI Taxonomy" id="390894"/>
    <lineage>
        <taxon>Eukaryota</taxon>
        <taxon>Fungi</taxon>
        <taxon>Dikarya</taxon>
        <taxon>Ascomycota</taxon>
        <taxon>Pezizomycotina</taxon>
        <taxon>Dothideomycetes</taxon>
        <taxon>Pleosporomycetidae</taxon>
        <taxon>Mytilinidiales</taxon>
        <taxon>Mytilinidiaceae</taxon>
        <taxon>Lophium</taxon>
    </lineage>
</organism>
<dbReference type="InterPro" id="IPR036483">
    <property type="entry name" value="PWI_dom_sf"/>
</dbReference>
<dbReference type="GO" id="GO:0005681">
    <property type="term" value="C:spliceosomal complex"/>
    <property type="evidence" value="ECO:0007669"/>
    <property type="project" value="TreeGrafter"/>
</dbReference>
<proteinExistence type="predicted"/>
<dbReference type="Proteomes" id="UP000799750">
    <property type="component" value="Unassembled WGS sequence"/>
</dbReference>
<gene>
    <name evidence="4" type="ORF">BU16DRAFT_308620</name>
</gene>
<reference evidence="4" key="1">
    <citation type="journal article" date="2020" name="Stud. Mycol.">
        <title>101 Dothideomycetes genomes: a test case for predicting lifestyles and emergence of pathogens.</title>
        <authorList>
            <person name="Haridas S."/>
            <person name="Albert R."/>
            <person name="Binder M."/>
            <person name="Bloem J."/>
            <person name="Labutti K."/>
            <person name="Salamov A."/>
            <person name="Andreopoulos B."/>
            <person name="Baker S."/>
            <person name="Barry K."/>
            <person name="Bills G."/>
            <person name="Bluhm B."/>
            <person name="Cannon C."/>
            <person name="Castanera R."/>
            <person name="Culley D."/>
            <person name="Daum C."/>
            <person name="Ezra D."/>
            <person name="Gonzalez J."/>
            <person name="Henrissat B."/>
            <person name="Kuo A."/>
            <person name="Liang C."/>
            <person name="Lipzen A."/>
            <person name="Lutzoni F."/>
            <person name="Magnuson J."/>
            <person name="Mondo S."/>
            <person name="Nolan M."/>
            <person name="Ohm R."/>
            <person name="Pangilinan J."/>
            <person name="Park H.-J."/>
            <person name="Ramirez L."/>
            <person name="Alfaro M."/>
            <person name="Sun H."/>
            <person name="Tritt A."/>
            <person name="Yoshinaga Y."/>
            <person name="Zwiers L.-H."/>
            <person name="Turgeon B."/>
            <person name="Goodwin S."/>
            <person name="Spatafora J."/>
            <person name="Crous P."/>
            <person name="Grigoriev I."/>
        </authorList>
    </citation>
    <scope>NUCLEOTIDE SEQUENCE</scope>
    <source>
        <strain evidence="4">CBS 269.34</strain>
    </source>
</reference>
<feature type="domain" description="PWI" evidence="3">
    <location>
        <begin position="12"/>
        <end position="110"/>
    </location>
</feature>
<evidence type="ECO:0000256" key="1">
    <source>
        <dbReference type="ARBA" id="ARBA00022664"/>
    </source>
</evidence>
<dbReference type="InterPro" id="IPR052225">
    <property type="entry name" value="Ser/Arg_repetitive_matrix"/>
</dbReference>
<dbReference type="Pfam" id="PF01480">
    <property type="entry name" value="PWI"/>
    <property type="match status" value="1"/>
</dbReference>
<accession>A0A6A6R4L6</accession>
<evidence type="ECO:0000313" key="4">
    <source>
        <dbReference type="EMBL" id="KAF2498890.1"/>
    </source>
</evidence>
<evidence type="ECO:0000256" key="2">
    <source>
        <dbReference type="SAM" id="MobiDB-lite"/>
    </source>
</evidence>
<name>A0A6A6R4L6_9PEZI</name>
<dbReference type="PROSITE" id="PS51025">
    <property type="entry name" value="PWI"/>
    <property type="match status" value="1"/>
</dbReference>
<feature type="region of interest" description="Disordered" evidence="2">
    <location>
        <begin position="276"/>
        <end position="296"/>
    </location>
</feature>
<dbReference type="EMBL" id="MU004185">
    <property type="protein sequence ID" value="KAF2498890.1"/>
    <property type="molecule type" value="Genomic_DNA"/>
</dbReference>
<dbReference type="OrthoDB" id="163257at2759"/>
<evidence type="ECO:0000259" key="3">
    <source>
        <dbReference type="PROSITE" id="PS51025"/>
    </source>
</evidence>
<keyword evidence="5" id="KW-1185">Reference proteome</keyword>
<dbReference type="GO" id="GO:0006397">
    <property type="term" value="P:mRNA processing"/>
    <property type="evidence" value="ECO:0007669"/>
    <property type="project" value="UniProtKB-KW"/>
</dbReference>
<evidence type="ECO:0000313" key="5">
    <source>
        <dbReference type="Proteomes" id="UP000799750"/>
    </source>
</evidence>
<dbReference type="SUPFAM" id="SSF101233">
    <property type="entry name" value="PWI domain"/>
    <property type="match status" value="1"/>
</dbReference>